<dbReference type="CDD" id="cd06225">
    <property type="entry name" value="HAMP"/>
    <property type="match status" value="1"/>
</dbReference>
<dbReference type="SMART" id="SM00331">
    <property type="entry name" value="PP2C_SIG"/>
    <property type="match status" value="1"/>
</dbReference>
<name>A0A3B1D2Y7_9ZZZZ</name>
<dbReference type="SUPFAM" id="SSF81606">
    <property type="entry name" value="PP2C-like"/>
    <property type="match status" value="1"/>
</dbReference>
<dbReference type="SMART" id="SM00304">
    <property type="entry name" value="HAMP"/>
    <property type="match status" value="1"/>
</dbReference>
<dbReference type="PANTHER" id="PTHR43156:SF2">
    <property type="entry name" value="STAGE II SPORULATION PROTEIN E"/>
    <property type="match status" value="1"/>
</dbReference>
<dbReference type="EMBL" id="UOGL01000109">
    <property type="protein sequence ID" value="VAX37226.1"/>
    <property type="molecule type" value="Genomic_DNA"/>
</dbReference>
<dbReference type="InterPro" id="IPR003660">
    <property type="entry name" value="HAMP_dom"/>
</dbReference>
<dbReference type="InterPro" id="IPR001932">
    <property type="entry name" value="PPM-type_phosphatase-like_dom"/>
</dbReference>
<evidence type="ECO:0000313" key="4">
    <source>
        <dbReference type="EMBL" id="VAX37226.1"/>
    </source>
</evidence>
<evidence type="ECO:0000256" key="1">
    <source>
        <dbReference type="ARBA" id="ARBA00022801"/>
    </source>
</evidence>
<dbReference type="Gene3D" id="6.10.340.10">
    <property type="match status" value="1"/>
</dbReference>
<dbReference type="InterPro" id="IPR052016">
    <property type="entry name" value="Bact_Sigma-Reg"/>
</dbReference>
<sequence>MIKNPLNSNNNKAEKNPLHYEKTKKTIRFQLLLVVNSVLAIFVIIFLVFDYQHDLSSRLDEKRITLDEEAATLLPAVVQMRHHGKKDVQQYIDMVCGRMREVCSPGHHIAVQIEGEIFQAHAHHRSSPEILQAMQKAVDSPRSRSQLGETEIVVGTYSLNGATVYVSETMKNIYESVIGAVVRRLAGFALLAIIAAAVVNIALRQIVTRPLRQLVKTVKKIGEGELGVQLDSFQSSELDYLKYEINSLSTSLATADQYLSMQMAKAREIQENLLPKEIDIPGLNVAHFFEPADDVGGDYYDALQLSDGSWIFCVADVTGHGIPAAMSAAMLKSLLMQAAEQFISPADMLEFINRWFTNISRDDDFVSMILIRINPQSETLTYASAGHEPACFLSPTGQTSDSSTTGFLLGIQEGSKWDDISVEFTKGCRMLIVTDGVCESYSSDDEMFGRKRLVNLFVESQQLSIEQVAGQINDSLTSFRNGNPQNDDVTVVLLEME</sequence>
<dbReference type="PANTHER" id="PTHR43156">
    <property type="entry name" value="STAGE II SPORULATION PROTEIN E-RELATED"/>
    <property type="match status" value="1"/>
</dbReference>
<proteinExistence type="predicted"/>
<feature type="transmembrane region" description="Helical" evidence="2">
    <location>
        <begin position="185"/>
        <end position="203"/>
    </location>
</feature>
<dbReference type="Gene3D" id="3.60.40.10">
    <property type="entry name" value="PPM-type phosphatase domain"/>
    <property type="match status" value="1"/>
</dbReference>
<dbReference type="SUPFAM" id="SSF158472">
    <property type="entry name" value="HAMP domain-like"/>
    <property type="match status" value="1"/>
</dbReference>
<reference evidence="4" key="1">
    <citation type="submission" date="2018-06" db="EMBL/GenBank/DDBJ databases">
        <authorList>
            <person name="Zhirakovskaya E."/>
        </authorList>
    </citation>
    <scope>NUCLEOTIDE SEQUENCE</scope>
</reference>
<dbReference type="GO" id="GO:0007165">
    <property type="term" value="P:signal transduction"/>
    <property type="evidence" value="ECO:0007669"/>
    <property type="project" value="InterPro"/>
</dbReference>
<dbReference type="AlphaFoldDB" id="A0A3B1D2Y7"/>
<dbReference type="GO" id="GO:0016020">
    <property type="term" value="C:membrane"/>
    <property type="evidence" value="ECO:0007669"/>
    <property type="project" value="InterPro"/>
</dbReference>
<dbReference type="InterPro" id="IPR036457">
    <property type="entry name" value="PPM-type-like_dom_sf"/>
</dbReference>
<dbReference type="PROSITE" id="PS50885">
    <property type="entry name" value="HAMP"/>
    <property type="match status" value="1"/>
</dbReference>
<dbReference type="GO" id="GO:0016791">
    <property type="term" value="F:phosphatase activity"/>
    <property type="evidence" value="ECO:0007669"/>
    <property type="project" value="TreeGrafter"/>
</dbReference>
<protein>
    <submittedName>
        <fullName evidence="4">Serine phosphatase RsbU, regulator of sigma subunit</fullName>
    </submittedName>
</protein>
<keyword evidence="2" id="KW-0472">Membrane</keyword>
<evidence type="ECO:0000259" key="3">
    <source>
        <dbReference type="PROSITE" id="PS50885"/>
    </source>
</evidence>
<accession>A0A3B1D2Y7</accession>
<evidence type="ECO:0000256" key="2">
    <source>
        <dbReference type="SAM" id="Phobius"/>
    </source>
</evidence>
<feature type="transmembrane region" description="Helical" evidence="2">
    <location>
        <begin position="29"/>
        <end position="49"/>
    </location>
</feature>
<keyword evidence="2" id="KW-0812">Transmembrane</keyword>
<organism evidence="4">
    <name type="scientific">hydrothermal vent metagenome</name>
    <dbReference type="NCBI Taxonomy" id="652676"/>
    <lineage>
        <taxon>unclassified sequences</taxon>
        <taxon>metagenomes</taxon>
        <taxon>ecological metagenomes</taxon>
    </lineage>
</organism>
<keyword evidence="1" id="KW-0378">Hydrolase</keyword>
<feature type="domain" description="HAMP" evidence="3">
    <location>
        <begin position="205"/>
        <end position="257"/>
    </location>
</feature>
<gene>
    <name evidence="4" type="ORF">MNBD_PLANCTO02-3238</name>
</gene>
<dbReference type="Pfam" id="PF07228">
    <property type="entry name" value="SpoIIE"/>
    <property type="match status" value="1"/>
</dbReference>
<keyword evidence="2" id="KW-1133">Transmembrane helix</keyword>